<feature type="transmembrane region" description="Helical" evidence="1">
    <location>
        <begin position="59"/>
        <end position="80"/>
    </location>
</feature>
<evidence type="ECO:0000313" key="2">
    <source>
        <dbReference type="EMBL" id="TLD91256.1"/>
    </source>
</evidence>
<evidence type="ECO:0000313" key="3">
    <source>
        <dbReference type="Proteomes" id="UP000029861"/>
    </source>
</evidence>
<keyword evidence="1" id="KW-0472">Membrane</keyword>
<dbReference type="Proteomes" id="UP000029861">
    <property type="component" value="Unassembled WGS sequence"/>
</dbReference>
<feature type="transmembrane region" description="Helical" evidence="1">
    <location>
        <begin position="95"/>
        <end position="114"/>
    </location>
</feature>
<feature type="transmembrane region" description="Helical" evidence="1">
    <location>
        <begin position="12"/>
        <end position="39"/>
    </location>
</feature>
<protein>
    <submittedName>
        <fullName evidence="2">Uncharacterized protein</fullName>
    </submittedName>
</protein>
<dbReference type="EMBL" id="JRPK02000143">
    <property type="protein sequence ID" value="TLD91256.1"/>
    <property type="molecule type" value="Genomic_DNA"/>
</dbReference>
<proteinExistence type="predicted"/>
<reference evidence="2 3" key="1">
    <citation type="journal article" date="2014" name="Genome Announc.">
        <title>Draft genome sequences of eight enterohepatic helicobacter species isolated from both laboratory and wild rodents.</title>
        <authorList>
            <person name="Sheh A."/>
            <person name="Shen Z."/>
            <person name="Fox J.G."/>
        </authorList>
    </citation>
    <scope>NUCLEOTIDE SEQUENCE [LARGE SCALE GENOMIC DNA]</scope>
    <source>
        <strain evidence="2 3">ATCC 49310</strain>
    </source>
</reference>
<gene>
    <name evidence="2" type="ORF">LS80_011330</name>
</gene>
<accession>A0A4U8SWJ1</accession>
<keyword evidence="1" id="KW-0812">Transmembrane</keyword>
<dbReference type="AlphaFoldDB" id="A0A4U8SWJ1"/>
<dbReference type="RefSeq" id="WP_034323316.1">
    <property type="nucleotide sequence ID" value="NZ_JRPK02000143.1"/>
</dbReference>
<organism evidence="2 3">
    <name type="scientific">Helicobacter trogontum</name>
    <dbReference type="NCBI Taxonomy" id="50960"/>
    <lineage>
        <taxon>Bacteria</taxon>
        <taxon>Pseudomonadati</taxon>
        <taxon>Campylobacterota</taxon>
        <taxon>Epsilonproteobacteria</taxon>
        <taxon>Campylobacterales</taxon>
        <taxon>Helicobacteraceae</taxon>
        <taxon>Helicobacter</taxon>
    </lineage>
</organism>
<comment type="caution">
    <text evidence="2">The sequence shown here is derived from an EMBL/GenBank/DDBJ whole genome shotgun (WGS) entry which is preliminary data.</text>
</comment>
<keyword evidence="1" id="KW-1133">Transmembrane helix</keyword>
<evidence type="ECO:0000256" key="1">
    <source>
        <dbReference type="SAM" id="Phobius"/>
    </source>
</evidence>
<name>A0A4U8SWJ1_9HELI</name>
<sequence>MKKEKFDFSKFILDCLICFGLMIVSVIFCSILVFLLFQLVGLLLYIFGIETDLHILGGFGNFSLFFTLCHTLMFIIYFFLEKTNIIQYRIYKPSFWFVFISINSFWWFVAYHLANGGFSK</sequence>